<reference evidence="2" key="2">
    <citation type="submission" date="2023-05" db="EMBL/GenBank/DDBJ databases">
        <authorList>
            <person name="Fouks B."/>
        </authorList>
    </citation>
    <scope>NUCLEOTIDE SEQUENCE</scope>
    <source>
        <strain evidence="2">Stay&amp;Tobe</strain>
        <tissue evidence="2">Testes</tissue>
    </source>
</reference>
<name>A0AAD8EDS3_DIPPU</name>
<evidence type="ECO:0000313" key="2">
    <source>
        <dbReference type="EMBL" id="KAJ9586618.1"/>
    </source>
</evidence>
<reference evidence="2" key="1">
    <citation type="journal article" date="2023" name="IScience">
        <title>Live-bearing cockroach genome reveals convergent evolutionary mechanisms linked to viviparity in insects and beyond.</title>
        <authorList>
            <person name="Fouks B."/>
            <person name="Harrison M.C."/>
            <person name="Mikhailova A.A."/>
            <person name="Marchal E."/>
            <person name="English S."/>
            <person name="Carruthers M."/>
            <person name="Jennings E.C."/>
            <person name="Chiamaka E.L."/>
            <person name="Frigard R.A."/>
            <person name="Pippel M."/>
            <person name="Attardo G.M."/>
            <person name="Benoit J.B."/>
            <person name="Bornberg-Bauer E."/>
            <person name="Tobe S.S."/>
        </authorList>
    </citation>
    <scope>NUCLEOTIDE SEQUENCE</scope>
    <source>
        <strain evidence="2">Stay&amp;Tobe</strain>
    </source>
</reference>
<proteinExistence type="predicted"/>
<dbReference type="AlphaFoldDB" id="A0AAD8EDS3"/>
<keyword evidence="1" id="KW-0732">Signal</keyword>
<dbReference type="EMBL" id="JASPKZ010006856">
    <property type="protein sequence ID" value="KAJ9586618.1"/>
    <property type="molecule type" value="Genomic_DNA"/>
</dbReference>
<organism evidence="2 3">
    <name type="scientific">Diploptera punctata</name>
    <name type="common">Pacific beetle cockroach</name>
    <dbReference type="NCBI Taxonomy" id="6984"/>
    <lineage>
        <taxon>Eukaryota</taxon>
        <taxon>Metazoa</taxon>
        <taxon>Ecdysozoa</taxon>
        <taxon>Arthropoda</taxon>
        <taxon>Hexapoda</taxon>
        <taxon>Insecta</taxon>
        <taxon>Pterygota</taxon>
        <taxon>Neoptera</taxon>
        <taxon>Polyneoptera</taxon>
        <taxon>Dictyoptera</taxon>
        <taxon>Blattodea</taxon>
        <taxon>Blaberoidea</taxon>
        <taxon>Blaberidae</taxon>
        <taxon>Diplopterinae</taxon>
        <taxon>Diploptera</taxon>
    </lineage>
</organism>
<feature type="chain" id="PRO_5042169035" evidence="1">
    <location>
        <begin position="22"/>
        <end position="120"/>
    </location>
</feature>
<dbReference type="Proteomes" id="UP001233999">
    <property type="component" value="Unassembled WGS sequence"/>
</dbReference>
<evidence type="ECO:0000313" key="3">
    <source>
        <dbReference type="Proteomes" id="UP001233999"/>
    </source>
</evidence>
<feature type="signal peptide" evidence="1">
    <location>
        <begin position="1"/>
        <end position="21"/>
    </location>
</feature>
<evidence type="ECO:0000256" key="1">
    <source>
        <dbReference type="SAM" id="SignalP"/>
    </source>
</evidence>
<gene>
    <name evidence="2" type="ORF">L9F63_019768</name>
</gene>
<keyword evidence="3" id="KW-1185">Reference proteome</keyword>
<sequence>MKRCEIIFVLGLLFIHQGCRGNPLQTQDNATFVPAPTEHYKDNSSIHQTIGDENVINYQVSQNFSDSYKVPIEVNEENITTTWSPRYVIDAPIRPKCPPGKRYHKRSGMCRIVIISKRCQ</sequence>
<accession>A0AAD8EDS3</accession>
<comment type="caution">
    <text evidence="2">The sequence shown here is derived from an EMBL/GenBank/DDBJ whole genome shotgun (WGS) entry which is preliminary data.</text>
</comment>
<protein>
    <submittedName>
        <fullName evidence="2">Uncharacterized protein</fullName>
    </submittedName>
</protein>